<evidence type="ECO:0000256" key="2">
    <source>
        <dbReference type="ARBA" id="ARBA00012438"/>
    </source>
</evidence>
<evidence type="ECO:0000256" key="6">
    <source>
        <dbReference type="SAM" id="MobiDB-lite"/>
    </source>
</evidence>
<feature type="transmembrane region" description="Helical" evidence="7">
    <location>
        <begin position="305"/>
        <end position="327"/>
    </location>
</feature>
<name>I0H654_ACTM4</name>
<feature type="region of interest" description="Disordered" evidence="6">
    <location>
        <begin position="677"/>
        <end position="719"/>
    </location>
</feature>
<evidence type="ECO:0000256" key="5">
    <source>
        <dbReference type="ARBA" id="ARBA00022777"/>
    </source>
</evidence>
<dbReference type="RefSeq" id="WP_014443386.1">
    <property type="nucleotide sequence ID" value="NC_017093.1"/>
</dbReference>
<evidence type="ECO:0000256" key="4">
    <source>
        <dbReference type="ARBA" id="ARBA00022679"/>
    </source>
</evidence>
<dbReference type="PATRIC" id="fig|512565.3.peg.3268"/>
<dbReference type="InterPro" id="IPR013587">
    <property type="entry name" value="Nitrate/nitrite_sensing"/>
</dbReference>
<dbReference type="Pfam" id="PF02518">
    <property type="entry name" value="HATPase_c"/>
    <property type="match status" value="1"/>
</dbReference>
<evidence type="ECO:0000256" key="3">
    <source>
        <dbReference type="ARBA" id="ARBA00022553"/>
    </source>
</evidence>
<feature type="region of interest" description="Disordered" evidence="6">
    <location>
        <begin position="733"/>
        <end position="781"/>
    </location>
</feature>
<dbReference type="Proteomes" id="UP000007882">
    <property type="component" value="Chromosome"/>
</dbReference>
<dbReference type="AlphaFoldDB" id="I0H654"/>
<evidence type="ECO:0000313" key="9">
    <source>
        <dbReference type="EMBL" id="BAL88491.1"/>
    </source>
</evidence>
<dbReference type="eggNOG" id="COG2205">
    <property type="taxonomic scope" value="Bacteria"/>
</dbReference>
<dbReference type="InterPro" id="IPR050428">
    <property type="entry name" value="TCS_sensor_his_kinase"/>
</dbReference>
<gene>
    <name evidence="9" type="ordered locus">AMIS_32710</name>
</gene>
<dbReference type="HOGENOM" id="CLU_002554_3_2_11"/>
<protein>
    <recommendedName>
        <fullName evidence="2">histidine kinase</fullName>
        <ecNumber evidence="2">2.7.13.3</ecNumber>
    </recommendedName>
</protein>
<evidence type="ECO:0000256" key="7">
    <source>
        <dbReference type="SAM" id="Phobius"/>
    </source>
</evidence>
<proteinExistence type="predicted"/>
<comment type="catalytic activity">
    <reaction evidence="1">
        <text>ATP + protein L-histidine = ADP + protein N-phospho-L-histidine.</text>
        <dbReference type="EC" id="2.7.13.3"/>
    </reaction>
</comment>
<feature type="domain" description="Histidine kinase/HSP90-like ATPase" evidence="8">
    <location>
        <begin position="513"/>
        <end position="623"/>
    </location>
</feature>
<dbReference type="Gene3D" id="3.30.565.10">
    <property type="entry name" value="Histidine kinase-like ATPase, C-terminal domain"/>
    <property type="match status" value="1"/>
</dbReference>
<dbReference type="OrthoDB" id="4349881at2"/>
<dbReference type="KEGG" id="ams:AMIS_32710"/>
<dbReference type="InterPro" id="IPR036890">
    <property type="entry name" value="HATPase_C_sf"/>
</dbReference>
<keyword evidence="3" id="KW-0597">Phosphoprotein</keyword>
<accession>I0H654</accession>
<keyword evidence="10" id="KW-1185">Reference proteome</keyword>
<keyword evidence="7" id="KW-1133">Transmembrane helix</keyword>
<evidence type="ECO:0000313" key="10">
    <source>
        <dbReference type="Proteomes" id="UP000007882"/>
    </source>
</evidence>
<dbReference type="PANTHER" id="PTHR45436">
    <property type="entry name" value="SENSOR HISTIDINE KINASE YKOH"/>
    <property type="match status" value="1"/>
</dbReference>
<keyword evidence="5 9" id="KW-0418">Kinase</keyword>
<keyword evidence="7" id="KW-0812">Transmembrane</keyword>
<dbReference type="SUPFAM" id="SSF55874">
    <property type="entry name" value="ATPase domain of HSP90 chaperone/DNA topoisomerase II/histidine kinase"/>
    <property type="match status" value="1"/>
</dbReference>
<dbReference type="EC" id="2.7.13.3" evidence="2"/>
<dbReference type="GO" id="GO:0000160">
    <property type="term" value="P:phosphorelay signal transduction system"/>
    <property type="evidence" value="ECO:0007669"/>
    <property type="project" value="TreeGrafter"/>
</dbReference>
<dbReference type="InterPro" id="IPR003594">
    <property type="entry name" value="HATPase_dom"/>
</dbReference>
<evidence type="ECO:0000259" key="8">
    <source>
        <dbReference type="SMART" id="SM00387"/>
    </source>
</evidence>
<feature type="compositionally biased region" description="Pro residues" evidence="6">
    <location>
        <begin position="755"/>
        <end position="764"/>
    </location>
</feature>
<dbReference type="GO" id="GO:0004673">
    <property type="term" value="F:protein histidine kinase activity"/>
    <property type="evidence" value="ECO:0007669"/>
    <property type="project" value="UniProtKB-EC"/>
</dbReference>
<dbReference type="Pfam" id="PF08376">
    <property type="entry name" value="NIT"/>
    <property type="match status" value="1"/>
</dbReference>
<feature type="compositionally biased region" description="Pro residues" evidence="6">
    <location>
        <begin position="678"/>
        <end position="706"/>
    </location>
</feature>
<dbReference type="GO" id="GO:0005886">
    <property type="term" value="C:plasma membrane"/>
    <property type="evidence" value="ECO:0007669"/>
    <property type="project" value="TreeGrafter"/>
</dbReference>
<dbReference type="EMBL" id="AP012319">
    <property type="protein sequence ID" value="BAL88491.1"/>
    <property type="molecule type" value="Genomic_DNA"/>
</dbReference>
<feature type="transmembrane region" description="Helical" evidence="7">
    <location>
        <begin position="27"/>
        <end position="45"/>
    </location>
</feature>
<reference evidence="9 10" key="1">
    <citation type="submission" date="2012-02" db="EMBL/GenBank/DDBJ databases">
        <title>Complete genome sequence of Actinoplanes missouriensis 431 (= NBRC 102363).</title>
        <authorList>
            <person name="Ohnishi Y."/>
            <person name="Ishikawa J."/>
            <person name="Sekine M."/>
            <person name="Hosoyama A."/>
            <person name="Harada T."/>
            <person name="Narita H."/>
            <person name="Hata T."/>
            <person name="Konno Y."/>
            <person name="Tutikane K."/>
            <person name="Fujita N."/>
            <person name="Horinouchi S."/>
            <person name="Hayakawa M."/>
        </authorList>
    </citation>
    <scope>NUCLEOTIDE SEQUENCE [LARGE SCALE GENOMIC DNA]</scope>
    <source>
        <strain evidence="10">ATCC 14538 / DSM 43046 / CBS 188.64 / JCM 3121 / NBRC 102363 / NCIMB 12654 / NRRL B-3342 / UNCC 431</strain>
    </source>
</reference>
<organism evidence="9 10">
    <name type="scientific">Actinoplanes missouriensis (strain ATCC 14538 / DSM 43046 / CBS 188.64 / JCM 3121 / NBRC 102363 / NCIMB 12654 / NRRL B-3342 / UNCC 431)</name>
    <dbReference type="NCBI Taxonomy" id="512565"/>
    <lineage>
        <taxon>Bacteria</taxon>
        <taxon>Bacillati</taxon>
        <taxon>Actinomycetota</taxon>
        <taxon>Actinomycetes</taxon>
        <taxon>Micromonosporales</taxon>
        <taxon>Micromonosporaceae</taxon>
        <taxon>Actinoplanes</taxon>
    </lineage>
</organism>
<feature type="compositionally biased region" description="Basic and acidic residues" evidence="6">
    <location>
        <begin position="733"/>
        <end position="742"/>
    </location>
</feature>
<dbReference type="SMART" id="SM00387">
    <property type="entry name" value="HATPase_c"/>
    <property type="match status" value="1"/>
</dbReference>
<dbReference type="PANTHER" id="PTHR45436:SF5">
    <property type="entry name" value="SENSOR HISTIDINE KINASE TRCS"/>
    <property type="match status" value="1"/>
</dbReference>
<evidence type="ECO:0000256" key="1">
    <source>
        <dbReference type="ARBA" id="ARBA00000085"/>
    </source>
</evidence>
<sequence length="800" mass="84790">MGHRSGAKPGRGGTIRGRVVRTLAPPLVAMLVLLSVVAAGEIAGYRAANETETRVDVVLALQSLARELQTERGVTAGMLAGEQRFRAEVAVARERVDARRAEVETLLAGGGPLAGQAAEQIEQLDDLRDVRAGADAGSAADDETFDFYTELIEELGDIFLDLETVADDQLRRGAESLEMLNQATEAIARERAVLNVAFAAGEFEAGGFADFVTILSVRDLALGEFDEFASAEAARAKDDLFASPAAAEARAMEQVALEATGGERLRVDADRWWTVQATVLDDLSRLAQRIGGAAQDRARELRERATVRVGALSAVVLLCLAGSLYLATVATRSLAEPLAALSEEAHRLAGDRLPAAVSRAVAGGDATPPDPVRVPPGASGEVRRVADALDRVQATAYTLATEQAALRRSSAESLANLGRRNQNLLRRQLGFITQLEREESDPAELANLFELDHLATRMRRNAESLLVLVGAASPRQRTRPVALADVIRSAVSEVEEYRRVVLRRMDDATVHGPAASGLAHMLAELVENGLTFSPPDLEVEIHGRRLDDGYLIAICDQGVGMTDADLRRANERLRGGGDFLTAPARFLGHYVVGRLAAEMNVDVQLTPSPVIGVTARVVLPAGLLADPPALTPGEPAAPAAEPAPQPALVSPLRVRPHADEVDYVVLPTVAPAVFSPPSVSPPSVSPPSVSPPSVSPPPVSSPPVPSAPVSSEPVPSATVETPIIPAPRTAMDHHALHRDEPPRTPNGLRKRIPRARPPVTPGPAPAAAGETPALITDSPHAVRDRLTALRDGIHRGSRRP</sequence>
<dbReference type="STRING" id="512565.AMIS_32710"/>
<keyword evidence="7" id="KW-0472">Membrane</keyword>
<feature type="compositionally biased region" description="Low complexity" evidence="6">
    <location>
        <begin position="707"/>
        <end position="717"/>
    </location>
</feature>
<keyword evidence="4" id="KW-0808">Transferase</keyword>